<organism evidence="2 3">
    <name type="scientific">Xylophilus rhododendri</name>
    <dbReference type="NCBI Taxonomy" id="2697032"/>
    <lineage>
        <taxon>Bacteria</taxon>
        <taxon>Pseudomonadati</taxon>
        <taxon>Pseudomonadota</taxon>
        <taxon>Betaproteobacteria</taxon>
        <taxon>Burkholderiales</taxon>
        <taxon>Xylophilus</taxon>
    </lineage>
</organism>
<feature type="transmembrane region" description="Helical" evidence="1">
    <location>
        <begin position="131"/>
        <end position="155"/>
    </location>
</feature>
<dbReference type="KEGG" id="xyk:GT347_11685"/>
<feature type="transmembrane region" description="Helical" evidence="1">
    <location>
        <begin position="470"/>
        <end position="487"/>
    </location>
</feature>
<sequence length="514" mass="52856">MDQHVVIGAAHWTYLAGVAVIVLTMILRANVVVPSILATFCVVFAWSHSPVTALGSIFTASFVAAKELFNIFLVIALMTALLNALKELRSDIRMVEPFRAVMKNGHTAFFILAGITYFISLFFWPTPAVPLVSAVLLPAAIAAGLPPLAGAMAIAIAGQGMALSSDYVIGVAPGISAKAAGAAVSAAVVADRALVLSLIVGGIALVLGYLSIRKRIQPASNSLLVAWQAQSSGLETERLEEAGTFDKAELARGTNGRDTLLSDKAVDRALASAPAKRVFWSKVFAVLTPLAFLAVIVTMIAPKLMPSLPPLRGGEAATLVGGMAALLMILASLAADGPRKMLDVSADHITSGFVFAFKAMGSVLPIAGFFFVGAGETAGPILNIAQGTTPPHLLFELIQSAEHLIPHSHLFVAFGILIVGMITGIDGSGFAGLPLTGSLSGALAPAAGMDAATLAAIGQMGAVWTGGGTLVAWSSLIAVAGFARVPVLEAVRALLLPVVTGLIVATICAVTIWS</sequence>
<evidence type="ECO:0000256" key="1">
    <source>
        <dbReference type="SAM" id="Phobius"/>
    </source>
</evidence>
<feature type="transmembrane region" description="Helical" evidence="1">
    <location>
        <begin position="167"/>
        <end position="188"/>
    </location>
</feature>
<feature type="transmembrane region" description="Helical" evidence="1">
    <location>
        <begin position="194"/>
        <end position="212"/>
    </location>
</feature>
<feature type="transmembrane region" description="Helical" evidence="1">
    <location>
        <begin position="355"/>
        <end position="374"/>
    </location>
</feature>
<keyword evidence="1" id="KW-1133">Transmembrane helix</keyword>
<feature type="transmembrane region" description="Helical" evidence="1">
    <location>
        <begin position="494"/>
        <end position="513"/>
    </location>
</feature>
<feature type="transmembrane region" description="Helical" evidence="1">
    <location>
        <begin position="442"/>
        <end position="464"/>
    </location>
</feature>
<feature type="transmembrane region" description="Helical" evidence="1">
    <location>
        <begin position="410"/>
        <end position="435"/>
    </location>
</feature>
<evidence type="ECO:0000313" key="2">
    <source>
        <dbReference type="EMBL" id="QHI98600.1"/>
    </source>
</evidence>
<dbReference type="Proteomes" id="UP000464787">
    <property type="component" value="Chromosome"/>
</dbReference>
<keyword evidence="1" id="KW-0812">Transmembrane</keyword>
<gene>
    <name evidence="2" type="ORF">GT347_11685</name>
</gene>
<feature type="transmembrane region" description="Helical" evidence="1">
    <location>
        <begin position="316"/>
        <end position="335"/>
    </location>
</feature>
<evidence type="ECO:0000313" key="3">
    <source>
        <dbReference type="Proteomes" id="UP000464787"/>
    </source>
</evidence>
<feature type="transmembrane region" description="Helical" evidence="1">
    <location>
        <begin position="106"/>
        <end position="125"/>
    </location>
</feature>
<feature type="transmembrane region" description="Helical" evidence="1">
    <location>
        <begin position="31"/>
        <end position="48"/>
    </location>
</feature>
<accession>A0A857J3T4</accession>
<name>A0A857J3T4_9BURK</name>
<proteinExistence type="predicted"/>
<protein>
    <submittedName>
        <fullName evidence="2">Uncharacterized protein</fullName>
    </submittedName>
</protein>
<dbReference type="RefSeq" id="WP_160552117.1">
    <property type="nucleotide sequence ID" value="NZ_CP047650.1"/>
</dbReference>
<feature type="transmembrane region" description="Helical" evidence="1">
    <location>
        <begin position="6"/>
        <end position="24"/>
    </location>
</feature>
<keyword evidence="3" id="KW-1185">Reference proteome</keyword>
<feature type="transmembrane region" description="Helical" evidence="1">
    <location>
        <begin position="68"/>
        <end position="85"/>
    </location>
</feature>
<reference evidence="2 3" key="1">
    <citation type="submission" date="2020-01" db="EMBL/GenBank/DDBJ databases">
        <title>Genome sequencing of strain KACC 21265.</title>
        <authorList>
            <person name="Heo J."/>
            <person name="Kim S.-J."/>
            <person name="Kim J.-S."/>
            <person name="Hong S.-B."/>
            <person name="Kwon S.-W."/>
        </authorList>
    </citation>
    <scope>NUCLEOTIDE SEQUENCE [LARGE SCALE GENOMIC DNA]</scope>
    <source>
        <strain evidence="2 3">KACC 21265</strain>
    </source>
</reference>
<keyword evidence="1" id="KW-0472">Membrane</keyword>
<dbReference type="EMBL" id="CP047650">
    <property type="protein sequence ID" value="QHI98600.1"/>
    <property type="molecule type" value="Genomic_DNA"/>
</dbReference>
<dbReference type="AlphaFoldDB" id="A0A857J3T4"/>
<feature type="transmembrane region" description="Helical" evidence="1">
    <location>
        <begin position="283"/>
        <end position="304"/>
    </location>
</feature>